<dbReference type="AlphaFoldDB" id="A0A226EHY2"/>
<reference evidence="2 3" key="1">
    <citation type="submission" date="2015-12" db="EMBL/GenBank/DDBJ databases">
        <title>The genome of Folsomia candida.</title>
        <authorList>
            <person name="Faddeeva A."/>
            <person name="Derks M.F."/>
            <person name="Anvar Y."/>
            <person name="Smit S."/>
            <person name="Van Straalen N."/>
            <person name="Roelofs D."/>
        </authorList>
    </citation>
    <scope>NUCLEOTIDE SEQUENCE [LARGE SCALE GENOMIC DNA]</scope>
    <source>
        <strain evidence="2 3">VU population</strain>
        <tissue evidence="2">Whole body</tissue>
    </source>
</reference>
<protein>
    <submittedName>
        <fullName evidence="2">Uncharacterized protein</fullName>
    </submittedName>
</protein>
<proteinExistence type="predicted"/>
<keyword evidence="3" id="KW-1185">Reference proteome</keyword>
<name>A0A226EHY2_FOLCA</name>
<dbReference type="Proteomes" id="UP000198287">
    <property type="component" value="Unassembled WGS sequence"/>
</dbReference>
<dbReference type="EMBL" id="LNIX01000003">
    <property type="protein sequence ID" value="OXA56848.1"/>
    <property type="molecule type" value="Genomic_DNA"/>
</dbReference>
<organism evidence="2 3">
    <name type="scientific">Folsomia candida</name>
    <name type="common">Springtail</name>
    <dbReference type="NCBI Taxonomy" id="158441"/>
    <lineage>
        <taxon>Eukaryota</taxon>
        <taxon>Metazoa</taxon>
        <taxon>Ecdysozoa</taxon>
        <taxon>Arthropoda</taxon>
        <taxon>Hexapoda</taxon>
        <taxon>Collembola</taxon>
        <taxon>Entomobryomorpha</taxon>
        <taxon>Isotomoidea</taxon>
        <taxon>Isotomidae</taxon>
        <taxon>Proisotominae</taxon>
        <taxon>Folsomia</taxon>
    </lineage>
</organism>
<feature type="signal peptide" evidence="1">
    <location>
        <begin position="1"/>
        <end position="22"/>
    </location>
</feature>
<evidence type="ECO:0000313" key="2">
    <source>
        <dbReference type="EMBL" id="OXA56848.1"/>
    </source>
</evidence>
<keyword evidence="1" id="KW-0732">Signal</keyword>
<comment type="caution">
    <text evidence="2">The sequence shown here is derived from an EMBL/GenBank/DDBJ whole genome shotgun (WGS) entry which is preliminary data.</text>
</comment>
<feature type="chain" id="PRO_5012217725" evidence="1">
    <location>
        <begin position="23"/>
        <end position="176"/>
    </location>
</feature>
<gene>
    <name evidence="2" type="ORF">Fcan01_08516</name>
</gene>
<accession>A0A226EHY2</accession>
<evidence type="ECO:0000313" key="3">
    <source>
        <dbReference type="Proteomes" id="UP000198287"/>
    </source>
</evidence>
<evidence type="ECO:0000256" key="1">
    <source>
        <dbReference type="SAM" id="SignalP"/>
    </source>
</evidence>
<sequence>MNVIMLLTSLVLLSFCTKVTVSQKNKNFHQTNVRTKSPKEMKRGIIWNKIKKVKSGIWSAKKKIWRIKQKAVEIAIGKDYETPKPHYESTGGSWGRFQKQVPKRNLPSLSGVHGPPYHASSKGIIFPENGWSNNDIKSQGSSTKLTYADLLAIYRLPMNLEALRKLQKMDAKSRRL</sequence>